<feature type="region of interest" description="Disordered" evidence="1">
    <location>
        <begin position="209"/>
        <end position="230"/>
    </location>
</feature>
<dbReference type="EMBL" id="JAVRRF010000011">
    <property type="protein sequence ID" value="KAK5060552.1"/>
    <property type="molecule type" value="Genomic_DNA"/>
</dbReference>
<evidence type="ECO:0000256" key="1">
    <source>
        <dbReference type="SAM" id="MobiDB-lite"/>
    </source>
</evidence>
<keyword evidence="3" id="KW-1185">Reference proteome</keyword>
<evidence type="ECO:0000313" key="3">
    <source>
        <dbReference type="Proteomes" id="UP001345691"/>
    </source>
</evidence>
<accession>A0ABR0JC01</accession>
<sequence>MEQVLAASNYYEVYDVDSPSPSASSHSPPSCLLPHSPKSTTEQRQQLRPTSLPQSHNSHRVSKAPLDPSTPVIPSRDLLQTDDSSLSAASKDNKVEIYATNFLFALTATTQEKDFIFSMATTAENGDSQRPLPRNSGNSLGDKRHPIVLEDDAPNEGPFSPARKAFNTERVYQDQRYNGREDFMESVLPLSPMGLNNLVENLLKEEAEARADDQLPRSKRPRRFHDKKMPQKEVSFSLPAVTGDLEFDLGIQEDEALAWSCV</sequence>
<reference evidence="2 3" key="1">
    <citation type="submission" date="2023-08" db="EMBL/GenBank/DDBJ databases">
        <title>Black Yeasts Isolated from many extreme environments.</title>
        <authorList>
            <person name="Coleine C."/>
            <person name="Stajich J.E."/>
            <person name="Selbmann L."/>
        </authorList>
    </citation>
    <scope>NUCLEOTIDE SEQUENCE [LARGE SCALE GENOMIC DNA]</scope>
    <source>
        <strain evidence="2 3">CCFEE 6328</strain>
    </source>
</reference>
<name>A0ABR0JC01_9EURO</name>
<gene>
    <name evidence="2" type="ORF">LTR69_005869</name>
</gene>
<dbReference type="Proteomes" id="UP001345691">
    <property type="component" value="Unassembled WGS sequence"/>
</dbReference>
<feature type="compositionally biased region" description="Polar residues" evidence="1">
    <location>
        <begin position="40"/>
        <end position="56"/>
    </location>
</feature>
<feature type="region of interest" description="Disordered" evidence="1">
    <location>
        <begin position="122"/>
        <end position="145"/>
    </location>
</feature>
<organism evidence="2 3">
    <name type="scientific">Exophiala sideris</name>
    <dbReference type="NCBI Taxonomy" id="1016849"/>
    <lineage>
        <taxon>Eukaryota</taxon>
        <taxon>Fungi</taxon>
        <taxon>Dikarya</taxon>
        <taxon>Ascomycota</taxon>
        <taxon>Pezizomycotina</taxon>
        <taxon>Eurotiomycetes</taxon>
        <taxon>Chaetothyriomycetidae</taxon>
        <taxon>Chaetothyriales</taxon>
        <taxon>Herpotrichiellaceae</taxon>
        <taxon>Exophiala</taxon>
    </lineage>
</organism>
<proteinExistence type="predicted"/>
<feature type="region of interest" description="Disordered" evidence="1">
    <location>
        <begin position="16"/>
        <end position="78"/>
    </location>
</feature>
<feature type="compositionally biased region" description="Basic residues" evidence="1">
    <location>
        <begin position="217"/>
        <end position="226"/>
    </location>
</feature>
<comment type="caution">
    <text evidence="2">The sequence shown here is derived from an EMBL/GenBank/DDBJ whole genome shotgun (WGS) entry which is preliminary data.</text>
</comment>
<protein>
    <submittedName>
        <fullName evidence="2">Uncharacterized protein</fullName>
    </submittedName>
</protein>
<evidence type="ECO:0000313" key="2">
    <source>
        <dbReference type="EMBL" id="KAK5060552.1"/>
    </source>
</evidence>
<feature type="compositionally biased region" description="Low complexity" evidence="1">
    <location>
        <begin position="18"/>
        <end position="39"/>
    </location>
</feature>